<dbReference type="Proteomes" id="UP001057498">
    <property type="component" value="Chromosome"/>
</dbReference>
<dbReference type="RefSeq" id="WP_251970739.1">
    <property type="nucleotide sequence ID" value="NZ_AP025730.1"/>
</dbReference>
<evidence type="ECO:0008006" key="4">
    <source>
        <dbReference type="Google" id="ProtNLM"/>
    </source>
</evidence>
<feature type="signal peptide" evidence="1">
    <location>
        <begin position="1"/>
        <end position="29"/>
    </location>
</feature>
<proteinExistence type="predicted"/>
<reference evidence="2" key="1">
    <citation type="submission" date="2022-04" db="EMBL/GenBank/DDBJ databases">
        <title>Whole genome sequence of Sphaerotilus sp. FB-5.</title>
        <authorList>
            <person name="Takeda M."/>
            <person name="Narihara S."/>
            <person name="Akimoto M."/>
            <person name="Akimoto R."/>
            <person name="Nishiyashiki S."/>
            <person name="Murakami T."/>
        </authorList>
    </citation>
    <scope>NUCLEOTIDE SEQUENCE</scope>
    <source>
        <strain evidence="2">FB-5</strain>
    </source>
</reference>
<feature type="chain" id="PRO_5045783488" description="Lipoprotein" evidence="1">
    <location>
        <begin position="30"/>
        <end position="355"/>
    </location>
</feature>
<protein>
    <recommendedName>
        <fullName evidence="4">Lipoprotein</fullName>
    </recommendedName>
</protein>
<organism evidence="2 3">
    <name type="scientific">Sphaerotilus microaerophilus</name>
    <dbReference type="NCBI Taxonomy" id="2914710"/>
    <lineage>
        <taxon>Bacteria</taxon>
        <taxon>Pseudomonadati</taxon>
        <taxon>Pseudomonadota</taxon>
        <taxon>Betaproteobacteria</taxon>
        <taxon>Burkholderiales</taxon>
        <taxon>Sphaerotilaceae</taxon>
        <taxon>Sphaerotilus</taxon>
    </lineage>
</organism>
<evidence type="ECO:0000313" key="3">
    <source>
        <dbReference type="Proteomes" id="UP001057498"/>
    </source>
</evidence>
<keyword evidence="1" id="KW-0732">Signal</keyword>
<gene>
    <name evidence="2" type="ORF">CATMQ487_45260</name>
</gene>
<keyword evidence="3" id="KW-1185">Reference proteome</keyword>
<sequence>MPHHAHGGTHAPRLASLTATLAAALAAIAALSACGGGGADADRSDNSSGTMSLDTAGRYAAHATLASADGGTAVDVAVKTAQALVAAHTSSAATAAATAAGTRRSASATPSATGIAPSATLDCAGGGTATVSATGPTQAGLYNGTLDLGEVYQLSFTNCQGSTGAAVVNGTLAVSVAEVGSGSLNLDLTATALRIALARGSITVDGSLSYSAIDAVPEGAAYDLLRSSDLRSSQLTLTTQRNARTQTFSVTALSVQRSSTWSAGLPLSSSMQGSCTFTAALGDASYNATLTTSGSSTYAADGLPTSGSWALTLPSTLIGLAVSGESATLTVDEGRNGSIDRSRTVPRATLAAAAN</sequence>
<dbReference type="EMBL" id="AP025730">
    <property type="protein sequence ID" value="BDI07556.1"/>
    <property type="molecule type" value="Genomic_DNA"/>
</dbReference>
<accession>A0ABN6PWN4</accession>
<evidence type="ECO:0000313" key="2">
    <source>
        <dbReference type="EMBL" id="BDI07556.1"/>
    </source>
</evidence>
<name>A0ABN6PWN4_9BURK</name>
<evidence type="ECO:0000256" key="1">
    <source>
        <dbReference type="SAM" id="SignalP"/>
    </source>
</evidence>